<dbReference type="Proteomes" id="UP001360953">
    <property type="component" value="Unassembled WGS sequence"/>
</dbReference>
<protein>
    <submittedName>
        <fullName evidence="1">Uncharacterized protein</fullName>
    </submittedName>
</protein>
<evidence type="ECO:0000313" key="2">
    <source>
        <dbReference type="Proteomes" id="UP001360953"/>
    </source>
</evidence>
<evidence type="ECO:0000313" key="1">
    <source>
        <dbReference type="EMBL" id="KAK7531998.1"/>
    </source>
</evidence>
<accession>A0ABR1L9T3</accession>
<reference evidence="1 2" key="1">
    <citation type="submission" date="2024-04" db="EMBL/GenBank/DDBJ databases">
        <title>Phyllosticta paracitricarpa is synonymous to the EU quarantine fungus P. citricarpa based on phylogenomic analyses.</title>
        <authorList>
            <consortium name="Lawrence Berkeley National Laboratory"/>
            <person name="Van ingen-buijs V.A."/>
            <person name="Van westerhoven A.C."/>
            <person name="Haridas S."/>
            <person name="Skiadas P."/>
            <person name="Martin F."/>
            <person name="Groenewald J.Z."/>
            <person name="Crous P.W."/>
            <person name="Seidl M.F."/>
        </authorList>
    </citation>
    <scope>NUCLEOTIDE SEQUENCE [LARGE SCALE GENOMIC DNA]</scope>
    <source>
        <strain evidence="1 2">CPC 17464</strain>
    </source>
</reference>
<dbReference type="EMBL" id="JBBPEH010000011">
    <property type="protein sequence ID" value="KAK7531998.1"/>
    <property type="molecule type" value="Genomic_DNA"/>
</dbReference>
<keyword evidence="2" id="KW-1185">Reference proteome</keyword>
<sequence>MPMAFWILKSFAAMGNRTVSLLSSVAAESTCERKSPALSIDWLVTGTTPTRVSRPALKANDLVHLTFSGTPWDAWGELLLGKTPR</sequence>
<comment type="caution">
    <text evidence="1">The sequence shown here is derived from an EMBL/GenBank/DDBJ whole genome shotgun (WGS) entry which is preliminary data.</text>
</comment>
<organism evidence="1 2">
    <name type="scientific">Phyllosticta citribraziliensis</name>
    <dbReference type="NCBI Taxonomy" id="989973"/>
    <lineage>
        <taxon>Eukaryota</taxon>
        <taxon>Fungi</taxon>
        <taxon>Dikarya</taxon>
        <taxon>Ascomycota</taxon>
        <taxon>Pezizomycotina</taxon>
        <taxon>Dothideomycetes</taxon>
        <taxon>Dothideomycetes incertae sedis</taxon>
        <taxon>Botryosphaeriales</taxon>
        <taxon>Phyllostictaceae</taxon>
        <taxon>Phyllosticta</taxon>
    </lineage>
</organism>
<gene>
    <name evidence="1" type="ORF">J3D65DRAFT_635393</name>
</gene>
<dbReference type="RefSeq" id="XP_066651668.1">
    <property type="nucleotide sequence ID" value="XM_066801315.1"/>
</dbReference>
<dbReference type="GeneID" id="92034221"/>
<name>A0ABR1L9T3_9PEZI</name>
<proteinExistence type="predicted"/>